<accession>A0A1H8Q360</accession>
<protein>
    <submittedName>
        <fullName evidence="2">Uncharacterized protein</fullName>
    </submittedName>
</protein>
<organism evidence="2 3">
    <name type="scientific">Aquisalimonas asiatica</name>
    <dbReference type="NCBI Taxonomy" id="406100"/>
    <lineage>
        <taxon>Bacteria</taxon>
        <taxon>Pseudomonadati</taxon>
        <taxon>Pseudomonadota</taxon>
        <taxon>Gammaproteobacteria</taxon>
        <taxon>Chromatiales</taxon>
        <taxon>Ectothiorhodospiraceae</taxon>
        <taxon>Aquisalimonas</taxon>
    </lineage>
</organism>
<feature type="transmembrane region" description="Helical" evidence="1">
    <location>
        <begin position="82"/>
        <end position="107"/>
    </location>
</feature>
<keyword evidence="1" id="KW-0472">Membrane</keyword>
<sequence length="112" mass="11751">MIRDWTHPMHLFAGLVIWSVWFVAIYGGLSVGCAVAPPAVDQGAVNWINGILLLLTLGVTALLAGAAWGCWRVAPAGDEHRFVVRVAAGVYLLSAGSTLAVGLPVVVYPPCV</sequence>
<dbReference type="OrthoDB" id="8549814at2"/>
<evidence type="ECO:0000313" key="2">
    <source>
        <dbReference type="EMBL" id="SEO48438.1"/>
    </source>
</evidence>
<dbReference type="RefSeq" id="WP_091639338.1">
    <property type="nucleotide sequence ID" value="NZ_FOEG01000001.1"/>
</dbReference>
<keyword evidence="1" id="KW-1133">Transmembrane helix</keyword>
<gene>
    <name evidence="2" type="ORF">SAMN04488052_101312</name>
</gene>
<keyword evidence="1" id="KW-0812">Transmembrane</keyword>
<dbReference type="PROSITE" id="PS51257">
    <property type="entry name" value="PROKAR_LIPOPROTEIN"/>
    <property type="match status" value="1"/>
</dbReference>
<proteinExistence type="predicted"/>
<name>A0A1H8Q360_9GAMM</name>
<evidence type="ECO:0000313" key="3">
    <source>
        <dbReference type="Proteomes" id="UP000199657"/>
    </source>
</evidence>
<dbReference type="EMBL" id="FOEG01000001">
    <property type="protein sequence ID" value="SEO48438.1"/>
    <property type="molecule type" value="Genomic_DNA"/>
</dbReference>
<feature type="transmembrane region" description="Helical" evidence="1">
    <location>
        <begin position="12"/>
        <end position="40"/>
    </location>
</feature>
<dbReference type="AlphaFoldDB" id="A0A1H8Q360"/>
<dbReference type="STRING" id="406100.SAMN04488052_101312"/>
<feature type="transmembrane region" description="Helical" evidence="1">
    <location>
        <begin position="46"/>
        <end position="70"/>
    </location>
</feature>
<reference evidence="2 3" key="1">
    <citation type="submission" date="2016-10" db="EMBL/GenBank/DDBJ databases">
        <authorList>
            <person name="de Groot N.N."/>
        </authorList>
    </citation>
    <scope>NUCLEOTIDE SEQUENCE [LARGE SCALE GENOMIC DNA]</scope>
    <source>
        <strain evidence="2 3">CGMCC 1.6291</strain>
    </source>
</reference>
<dbReference type="Proteomes" id="UP000199657">
    <property type="component" value="Unassembled WGS sequence"/>
</dbReference>
<keyword evidence="3" id="KW-1185">Reference proteome</keyword>
<evidence type="ECO:0000256" key="1">
    <source>
        <dbReference type="SAM" id="Phobius"/>
    </source>
</evidence>